<gene>
    <name evidence="3" type="ORF">UREG_04058</name>
</gene>
<evidence type="ECO:0000313" key="3">
    <source>
        <dbReference type="EMBL" id="EEP79212.1"/>
    </source>
</evidence>
<dbReference type="OrthoDB" id="5406275at2759"/>
<feature type="chain" id="PRO_5002939312" evidence="2">
    <location>
        <begin position="22"/>
        <end position="463"/>
    </location>
</feature>
<dbReference type="EMBL" id="CH476616">
    <property type="protein sequence ID" value="EEP79212.1"/>
    <property type="molecule type" value="Genomic_DNA"/>
</dbReference>
<evidence type="ECO:0000256" key="2">
    <source>
        <dbReference type="SAM" id="SignalP"/>
    </source>
</evidence>
<dbReference type="HOGENOM" id="CLU_590785_0_0_1"/>
<keyword evidence="2" id="KW-0732">Signal</keyword>
<reference evidence="4" key="1">
    <citation type="journal article" date="2009" name="Genome Res.">
        <title>Comparative genomic analyses of the human fungal pathogens Coccidioides and their relatives.</title>
        <authorList>
            <person name="Sharpton T.J."/>
            <person name="Stajich J.E."/>
            <person name="Rounsley S.D."/>
            <person name="Gardner M.J."/>
            <person name="Wortman J.R."/>
            <person name="Jordar V.S."/>
            <person name="Maiti R."/>
            <person name="Kodira C.D."/>
            <person name="Neafsey D.E."/>
            <person name="Zeng Q."/>
            <person name="Hung C.-Y."/>
            <person name="McMahan C."/>
            <person name="Muszewska A."/>
            <person name="Grynberg M."/>
            <person name="Mandel M.A."/>
            <person name="Kellner E.M."/>
            <person name="Barker B.M."/>
            <person name="Galgiani J.N."/>
            <person name="Orbach M.J."/>
            <person name="Kirkland T.N."/>
            <person name="Cole G.T."/>
            <person name="Henn M.R."/>
            <person name="Birren B.W."/>
            <person name="Taylor J.W."/>
        </authorList>
    </citation>
    <scope>NUCLEOTIDE SEQUENCE [LARGE SCALE GENOMIC DNA]</scope>
    <source>
        <strain evidence="4">UAMH 1704</strain>
    </source>
</reference>
<dbReference type="RefSeq" id="XP_002544541.1">
    <property type="nucleotide sequence ID" value="XM_002544495.1"/>
</dbReference>
<keyword evidence="1" id="KW-0175">Coiled coil</keyword>
<dbReference type="GeneID" id="8444030"/>
<evidence type="ECO:0000313" key="4">
    <source>
        <dbReference type="Proteomes" id="UP000002058"/>
    </source>
</evidence>
<keyword evidence="4" id="KW-1185">Reference proteome</keyword>
<dbReference type="AlphaFoldDB" id="C4JMK0"/>
<name>C4JMK0_UNCRE</name>
<dbReference type="STRING" id="336963.C4JMK0"/>
<organism evidence="3 4">
    <name type="scientific">Uncinocarpus reesii (strain UAMH 1704)</name>
    <dbReference type="NCBI Taxonomy" id="336963"/>
    <lineage>
        <taxon>Eukaryota</taxon>
        <taxon>Fungi</taxon>
        <taxon>Dikarya</taxon>
        <taxon>Ascomycota</taxon>
        <taxon>Pezizomycotina</taxon>
        <taxon>Eurotiomycetes</taxon>
        <taxon>Eurotiomycetidae</taxon>
        <taxon>Onygenales</taxon>
        <taxon>Onygenaceae</taxon>
        <taxon>Uncinocarpus</taxon>
    </lineage>
</organism>
<proteinExistence type="predicted"/>
<protein>
    <submittedName>
        <fullName evidence="3">Uncharacterized protein</fullName>
    </submittedName>
</protein>
<dbReference type="KEGG" id="ure:UREG_04058"/>
<feature type="signal peptide" evidence="2">
    <location>
        <begin position="1"/>
        <end position="21"/>
    </location>
</feature>
<evidence type="ECO:0000256" key="1">
    <source>
        <dbReference type="SAM" id="Coils"/>
    </source>
</evidence>
<dbReference type="PANTHER" id="PTHR33488">
    <property type="entry name" value="ZGC:162509"/>
    <property type="match status" value="1"/>
</dbReference>
<dbReference type="InParanoid" id="C4JMK0"/>
<dbReference type="PANTHER" id="PTHR33488:SF2">
    <property type="entry name" value="EARLY ENDOSOME ANTIGEN 1-LIKE"/>
    <property type="match status" value="1"/>
</dbReference>
<sequence>MVYLAVFLGATLLAYDLIGTAVETGAQIARSHSIIPFSAAIIDYYKKWMKSESEKPQISANPDNDYGLNLATFIHQDLCALNDCLNRGAECPPDFGVDFNRLFGFSQPQGTNSDVLIRTLLNKLTTQQSEAMSPTKTITPNMSKGMGILEQALQVCRDIYAHYDNILQRRPTETAIRTWQKVIGRAVHDNEELVHLRTELRAKRDQQINVIARFKCLDAKAVRPTDQKTTKKWAMLKILRDNAEMSQNRLERSQKELKDQIGRQRELERKFHETNMKLRQLRGENVTVHKLIGILGDCIYNLTDFQEHVQKLVFFFDGLELLVTDVEEKHARQFVSSIDNMLKIRADRSINQVAMERTKKKLKEGHYAVARELAGVYVQVSKKHIIPTVQFVENLGISHSACETDEFDHSKPDLIAQKAKEAQEAINDISEKRRTRLKKLLFDDQRAIEEVEQALLLEKEQSC</sequence>
<feature type="coiled-coil region" evidence="1">
    <location>
        <begin position="236"/>
        <end position="284"/>
    </location>
</feature>
<dbReference type="Proteomes" id="UP000002058">
    <property type="component" value="Unassembled WGS sequence"/>
</dbReference>
<accession>C4JMK0</accession>
<dbReference type="VEuPathDB" id="FungiDB:UREG_04058"/>